<feature type="binding site" evidence="6">
    <location>
        <position position="27"/>
    </location>
    <ligand>
        <name>Mn(2+)</name>
        <dbReference type="ChEBI" id="CHEBI:29035"/>
    </ligand>
</feature>
<proteinExistence type="inferred from homology"/>
<accession>A0A7X1Z6Q8</accession>
<keyword evidence="11" id="KW-1185">Reference proteome</keyword>
<evidence type="ECO:0000256" key="5">
    <source>
        <dbReference type="ARBA" id="ARBA00023002"/>
    </source>
</evidence>
<feature type="domain" description="Manganese/iron superoxide dismutase N-terminal" evidence="8">
    <location>
        <begin position="2"/>
        <end position="89"/>
    </location>
</feature>
<dbReference type="GO" id="GO:0046872">
    <property type="term" value="F:metal ion binding"/>
    <property type="evidence" value="ECO:0007669"/>
    <property type="project" value="UniProtKB-KW"/>
</dbReference>
<comment type="similarity">
    <text evidence="2 7">Belongs to the iron/manganese superoxide dismutase family.</text>
</comment>
<dbReference type="Pfam" id="PF00081">
    <property type="entry name" value="Sod_Fe_N"/>
    <property type="match status" value="1"/>
</dbReference>
<dbReference type="EC" id="1.15.1.1" evidence="3 7"/>
<dbReference type="SUPFAM" id="SSF46609">
    <property type="entry name" value="Fe,Mn superoxide dismutase (SOD), N-terminal domain"/>
    <property type="match status" value="1"/>
</dbReference>
<dbReference type="GO" id="GO:0004784">
    <property type="term" value="F:superoxide dismutase activity"/>
    <property type="evidence" value="ECO:0007669"/>
    <property type="project" value="UniProtKB-EC"/>
</dbReference>
<dbReference type="FunFam" id="1.10.287.990:FF:000001">
    <property type="entry name" value="Superoxide dismutase"/>
    <property type="match status" value="1"/>
</dbReference>
<keyword evidence="5 7" id="KW-0560">Oxidoreductase</keyword>
<dbReference type="Pfam" id="PF02777">
    <property type="entry name" value="Sod_Fe_C"/>
    <property type="match status" value="1"/>
</dbReference>
<name>A0A7X1Z6Q8_9LACT</name>
<dbReference type="AlphaFoldDB" id="A0A7X1Z6Q8"/>
<dbReference type="InterPro" id="IPR036324">
    <property type="entry name" value="Mn/Fe_SOD_N_sf"/>
</dbReference>
<dbReference type="InterPro" id="IPR001189">
    <property type="entry name" value="Mn/Fe_SOD"/>
</dbReference>
<evidence type="ECO:0000259" key="8">
    <source>
        <dbReference type="Pfam" id="PF00081"/>
    </source>
</evidence>
<dbReference type="SUPFAM" id="SSF54719">
    <property type="entry name" value="Fe,Mn superoxide dismutase (SOD), C-terminal domain"/>
    <property type="match status" value="1"/>
</dbReference>
<protein>
    <recommendedName>
        <fullName evidence="3 7">Superoxide dismutase</fullName>
        <ecNumber evidence="3 7">1.15.1.1</ecNumber>
    </recommendedName>
</protein>
<feature type="domain" description="Manganese/iron superoxide dismutase C-terminal" evidence="9">
    <location>
        <begin position="102"/>
        <end position="200"/>
    </location>
</feature>
<dbReference type="EMBL" id="WITJ01000002">
    <property type="protein sequence ID" value="MQW38562.1"/>
    <property type="molecule type" value="Genomic_DNA"/>
</dbReference>
<evidence type="ECO:0000313" key="10">
    <source>
        <dbReference type="EMBL" id="MQW38562.1"/>
    </source>
</evidence>
<evidence type="ECO:0000256" key="6">
    <source>
        <dbReference type="PIRSR" id="PIRSR000349-1"/>
    </source>
</evidence>
<comment type="function">
    <text evidence="7">Destroys radicals which are normally produced within the cells and which are toxic to biological systems.</text>
</comment>
<comment type="caution">
    <text evidence="10">The sequence shown here is derived from an EMBL/GenBank/DDBJ whole genome shotgun (WGS) entry which is preliminary data.</text>
</comment>
<evidence type="ECO:0000259" key="9">
    <source>
        <dbReference type="Pfam" id="PF02777"/>
    </source>
</evidence>
<gene>
    <name evidence="10" type="ORF">GHI93_01180</name>
</gene>
<feature type="binding site" evidence="6">
    <location>
        <position position="172"/>
    </location>
    <ligand>
        <name>Mn(2+)</name>
        <dbReference type="ChEBI" id="CHEBI:29035"/>
    </ligand>
</feature>
<evidence type="ECO:0000256" key="4">
    <source>
        <dbReference type="ARBA" id="ARBA00022723"/>
    </source>
</evidence>
<evidence type="ECO:0000313" key="11">
    <source>
        <dbReference type="Proteomes" id="UP000439550"/>
    </source>
</evidence>
<feature type="binding site" evidence="6">
    <location>
        <position position="82"/>
    </location>
    <ligand>
        <name>Mn(2+)</name>
        <dbReference type="ChEBI" id="CHEBI:29035"/>
    </ligand>
</feature>
<evidence type="ECO:0000256" key="3">
    <source>
        <dbReference type="ARBA" id="ARBA00012682"/>
    </source>
</evidence>
<dbReference type="PIRSF" id="PIRSF000349">
    <property type="entry name" value="SODismutase"/>
    <property type="match status" value="1"/>
</dbReference>
<dbReference type="Proteomes" id="UP000439550">
    <property type="component" value="Unassembled WGS sequence"/>
</dbReference>
<sequence length="208" mass="23802">MTYTLPELPYAYNALEPFFDEETMRLHHDKHHATYVNNLNAAIEKHPELFEKSVEELVAHLDELPEDIRGAVRNNGGGHLNHTQFWNWLRPNTDGSRNHADAEIGDAIAKEFGDFEHFKAEFKAAATGRFGSGWAFLVVDSEGKLKVVSTANQDNPITDGLTPVLGLDVWEHAYYLKYRNVRPDYIEAFFNLVNWDKVNELYAKALQK</sequence>
<evidence type="ECO:0000256" key="1">
    <source>
        <dbReference type="ARBA" id="ARBA00001936"/>
    </source>
</evidence>
<comment type="catalytic activity">
    <reaction evidence="7">
        <text>2 superoxide + 2 H(+) = H2O2 + O2</text>
        <dbReference type="Rhea" id="RHEA:20696"/>
        <dbReference type="ChEBI" id="CHEBI:15378"/>
        <dbReference type="ChEBI" id="CHEBI:15379"/>
        <dbReference type="ChEBI" id="CHEBI:16240"/>
        <dbReference type="ChEBI" id="CHEBI:18421"/>
        <dbReference type="EC" id="1.15.1.1"/>
    </reaction>
</comment>
<dbReference type="PROSITE" id="PS00088">
    <property type="entry name" value="SOD_MN"/>
    <property type="match status" value="1"/>
</dbReference>
<organism evidence="10 11">
    <name type="scientific">Lactococcus hircilactis</name>
    <dbReference type="NCBI Taxonomy" id="1494462"/>
    <lineage>
        <taxon>Bacteria</taxon>
        <taxon>Bacillati</taxon>
        <taxon>Bacillota</taxon>
        <taxon>Bacilli</taxon>
        <taxon>Lactobacillales</taxon>
        <taxon>Streptococcaceae</taxon>
        <taxon>Lactococcus</taxon>
    </lineage>
</organism>
<dbReference type="FunFam" id="3.55.40.20:FF:000001">
    <property type="entry name" value="Superoxide dismutase"/>
    <property type="match status" value="1"/>
</dbReference>
<dbReference type="Gene3D" id="3.55.40.20">
    <property type="entry name" value="Iron/manganese superoxide dismutase, C-terminal domain"/>
    <property type="match status" value="1"/>
</dbReference>
<dbReference type="RefSeq" id="WP_153494838.1">
    <property type="nucleotide sequence ID" value="NZ_CAXYUY010000022.1"/>
</dbReference>
<dbReference type="GO" id="GO:0005737">
    <property type="term" value="C:cytoplasm"/>
    <property type="evidence" value="ECO:0007669"/>
    <property type="project" value="TreeGrafter"/>
</dbReference>
<dbReference type="OrthoDB" id="9803125at2"/>
<dbReference type="PANTHER" id="PTHR43595:SF2">
    <property type="entry name" value="SMALL RIBOSOMAL SUBUNIT PROTEIN MS42"/>
    <property type="match status" value="1"/>
</dbReference>
<comment type="cofactor">
    <cofactor evidence="1">
        <name>Mn(2+)</name>
        <dbReference type="ChEBI" id="CHEBI:29035"/>
    </cofactor>
</comment>
<dbReference type="PANTHER" id="PTHR43595">
    <property type="entry name" value="37S RIBOSOMAL PROTEIN S26, MITOCHONDRIAL"/>
    <property type="match status" value="1"/>
</dbReference>
<dbReference type="InterPro" id="IPR036314">
    <property type="entry name" value="SOD_C_sf"/>
</dbReference>
<reference evidence="10 11" key="1">
    <citation type="submission" date="2019-10" db="EMBL/GenBank/DDBJ databases">
        <authorList>
            <person name="Dong K."/>
        </authorList>
    </citation>
    <scope>NUCLEOTIDE SEQUENCE [LARGE SCALE GENOMIC DNA]</scope>
    <source>
        <strain evidence="10 11">DSM 28960</strain>
    </source>
</reference>
<dbReference type="Gene3D" id="1.10.287.990">
    <property type="entry name" value="Fe,Mn superoxide dismutase (SOD) domain"/>
    <property type="match status" value="1"/>
</dbReference>
<dbReference type="InterPro" id="IPR019831">
    <property type="entry name" value="Mn/Fe_SOD_N"/>
</dbReference>
<evidence type="ECO:0000256" key="2">
    <source>
        <dbReference type="ARBA" id="ARBA00008714"/>
    </source>
</evidence>
<keyword evidence="4 6" id="KW-0479">Metal-binding</keyword>
<dbReference type="InterPro" id="IPR019832">
    <property type="entry name" value="Mn/Fe_SOD_C"/>
</dbReference>
<evidence type="ECO:0000256" key="7">
    <source>
        <dbReference type="RuleBase" id="RU000414"/>
    </source>
</evidence>
<dbReference type="PRINTS" id="PR01703">
    <property type="entry name" value="MNSODISMTASE"/>
</dbReference>
<feature type="binding site" evidence="6">
    <location>
        <position position="168"/>
    </location>
    <ligand>
        <name>Mn(2+)</name>
        <dbReference type="ChEBI" id="CHEBI:29035"/>
    </ligand>
</feature>
<dbReference type="InterPro" id="IPR019833">
    <property type="entry name" value="Mn/Fe_SOD_BS"/>
</dbReference>